<sequence length="103" mass="11194">MSQVLATANARTLEIAPGCMTCRIASSNETPNHSRLLGKYAKGAREKHLQLQVSGCSSSRLTLAEIIEEAAFQSADNDKRGIEQECDSQRKAIEPTICMGEIL</sequence>
<evidence type="ECO:0000313" key="2">
    <source>
        <dbReference type="Proteomes" id="UP000799539"/>
    </source>
</evidence>
<evidence type="ECO:0000313" key="1">
    <source>
        <dbReference type="EMBL" id="KAF2212221.1"/>
    </source>
</evidence>
<proteinExistence type="predicted"/>
<organism evidence="1 2">
    <name type="scientific">Cercospora zeae-maydis SCOH1-5</name>
    <dbReference type="NCBI Taxonomy" id="717836"/>
    <lineage>
        <taxon>Eukaryota</taxon>
        <taxon>Fungi</taxon>
        <taxon>Dikarya</taxon>
        <taxon>Ascomycota</taxon>
        <taxon>Pezizomycotina</taxon>
        <taxon>Dothideomycetes</taxon>
        <taxon>Dothideomycetidae</taxon>
        <taxon>Mycosphaerellales</taxon>
        <taxon>Mycosphaerellaceae</taxon>
        <taxon>Cercospora</taxon>
    </lineage>
</organism>
<gene>
    <name evidence="1" type="ORF">CERZMDRAFT_90719</name>
</gene>
<keyword evidence="2" id="KW-1185">Reference proteome</keyword>
<dbReference type="Proteomes" id="UP000799539">
    <property type="component" value="Unassembled WGS sequence"/>
</dbReference>
<protein>
    <submittedName>
        <fullName evidence="1">Uncharacterized protein</fullName>
    </submittedName>
</protein>
<accession>A0A6A6FFQ1</accession>
<name>A0A6A6FFQ1_9PEZI</name>
<reference evidence="1" key="1">
    <citation type="journal article" date="2020" name="Stud. Mycol.">
        <title>101 Dothideomycetes genomes: a test case for predicting lifestyles and emergence of pathogens.</title>
        <authorList>
            <person name="Haridas S."/>
            <person name="Albert R."/>
            <person name="Binder M."/>
            <person name="Bloem J."/>
            <person name="Labutti K."/>
            <person name="Salamov A."/>
            <person name="Andreopoulos B."/>
            <person name="Baker S."/>
            <person name="Barry K."/>
            <person name="Bills G."/>
            <person name="Bluhm B."/>
            <person name="Cannon C."/>
            <person name="Castanera R."/>
            <person name="Culley D."/>
            <person name="Daum C."/>
            <person name="Ezra D."/>
            <person name="Gonzalez J."/>
            <person name="Henrissat B."/>
            <person name="Kuo A."/>
            <person name="Liang C."/>
            <person name="Lipzen A."/>
            <person name="Lutzoni F."/>
            <person name="Magnuson J."/>
            <person name="Mondo S."/>
            <person name="Nolan M."/>
            <person name="Ohm R."/>
            <person name="Pangilinan J."/>
            <person name="Park H.-J."/>
            <person name="Ramirez L."/>
            <person name="Alfaro M."/>
            <person name="Sun H."/>
            <person name="Tritt A."/>
            <person name="Yoshinaga Y."/>
            <person name="Zwiers L.-H."/>
            <person name="Turgeon B."/>
            <person name="Goodwin S."/>
            <person name="Spatafora J."/>
            <person name="Crous P."/>
            <person name="Grigoriev I."/>
        </authorList>
    </citation>
    <scope>NUCLEOTIDE SEQUENCE</scope>
    <source>
        <strain evidence="1">SCOH1-5</strain>
    </source>
</reference>
<dbReference type="AlphaFoldDB" id="A0A6A6FFQ1"/>
<dbReference type="EMBL" id="ML992673">
    <property type="protein sequence ID" value="KAF2212221.1"/>
    <property type="molecule type" value="Genomic_DNA"/>
</dbReference>